<dbReference type="EMBL" id="JAAJBT010000007">
    <property type="protein sequence ID" value="NHM02710.1"/>
    <property type="molecule type" value="Genomic_DNA"/>
</dbReference>
<evidence type="ECO:0008006" key="3">
    <source>
        <dbReference type="Google" id="ProtNLM"/>
    </source>
</evidence>
<protein>
    <recommendedName>
        <fullName evidence="3">Lipoprotein</fullName>
    </recommendedName>
</protein>
<gene>
    <name evidence="1" type="ORF">G4D72_11390</name>
</gene>
<reference evidence="1 2" key="1">
    <citation type="submission" date="2020-02" db="EMBL/GenBank/DDBJ databases">
        <authorList>
            <person name="Chen W.-M."/>
        </authorList>
    </citation>
    <scope>NUCLEOTIDE SEQUENCE [LARGE SCALE GENOMIC DNA]</scope>
    <source>
        <strain evidence="1 2">KDG-16</strain>
    </source>
</reference>
<dbReference type="PROSITE" id="PS51257">
    <property type="entry name" value="PROKAR_LIPOPROTEIN"/>
    <property type="match status" value="1"/>
</dbReference>
<comment type="caution">
    <text evidence="1">The sequence shown here is derived from an EMBL/GenBank/DDBJ whole genome shotgun (WGS) entry which is preliminary data.</text>
</comment>
<accession>A0ABX0IBD4</accession>
<name>A0ABX0IBD4_9FLAO</name>
<dbReference type="RefSeq" id="WP_166077837.1">
    <property type="nucleotide sequence ID" value="NZ_JAAJBT010000007.1"/>
</dbReference>
<dbReference type="Proteomes" id="UP000800984">
    <property type="component" value="Unassembled WGS sequence"/>
</dbReference>
<evidence type="ECO:0000313" key="1">
    <source>
        <dbReference type="EMBL" id="NHM02710.1"/>
    </source>
</evidence>
<proteinExistence type="predicted"/>
<organism evidence="1 2">
    <name type="scientific">Flavobacterium difficile</name>
    <dbReference type="NCBI Taxonomy" id="2709659"/>
    <lineage>
        <taxon>Bacteria</taxon>
        <taxon>Pseudomonadati</taxon>
        <taxon>Bacteroidota</taxon>
        <taxon>Flavobacteriia</taxon>
        <taxon>Flavobacteriales</taxon>
        <taxon>Flavobacteriaceae</taxon>
        <taxon>Flavobacterium</taxon>
    </lineage>
</organism>
<evidence type="ECO:0000313" key="2">
    <source>
        <dbReference type="Proteomes" id="UP000800984"/>
    </source>
</evidence>
<sequence>MKKIIAFFSILFVLISCTPESSNPKVRFELLPIESVVLPTSFNVNEVNEIEVNFLRPTTCHGFDGFLYEKDGLTRTIAVQSFVSEQNNCEALTNQIVTQKLNFKPIQTGTYLLKFFKGTNANGSLIFEEVSVDVQ</sequence>
<keyword evidence="2" id="KW-1185">Reference proteome</keyword>